<evidence type="ECO:0000313" key="1">
    <source>
        <dbReference type="EMBL" id="DAD77091.1"/>
    </source>
</evidence>
<accession>A0A8S5M4Y3</accession>
<sequence length="62" mass="6752">MSNATLLLESLALIKDAYDWLGKVDHDMSASDALYVVGARLLLTAAHERLETLLHDGTGRKA</sequence>
<proteinExistence type="predicted"/>
<protein>
    <submittedName>
        <fullName evidence="1">Uncharacterized protein</fullName>
    </submittedName>
</protein>
<organism evidence="1">
    <name type="scientific">Siphoviridae sp. ct0d96</name>
    <dbReference type="NCBI Taxonomy" id="2826268"/>
    <lineage>
        <taxon>Viruses</taxon>
        <taxon>Duplodnaviria</taxon>
        <taxon>Heunggongvirae</taxon>
        <taxon>Uroviricota</taxon>
        <taxon>Caudoviricetes</taxon>
    </lineage>
</organism>
<reference evidence="1" key="1">
    <citation type="journal article" date="2021" name="Proc. Natl. Acad. Sci. U.S.A.">
        <title>A Catalog of Tens of Thousands of Viruses from Human Metagenomes Reveals Hidden Associations with Chronic Diseases.</title>
        <authorList>
            <person name="Tisza M.J."/>
            <person name="Buck C.B."/>
        </authorList>
    </citation>
    <scope>NUCLEOTIDE SEQUENCE</scope>
    <source>
        <strain evidence="1">Ct0d96</strain>
    </source>
</reference>
<name>A0A8S5M4Y3_9CAUD</name>
<dbReference type="EMBL" id="BK014817">
    <property type="protein sequence ID" value="DAD77091.1"/>
    <property type="molecule type" value="Genomic_DNA"/>
</dbReference>